<dbReference type="EMBL" id="CCSF01000001">
    <property type="protein sequence ID" value="CDZ93279.1"/>
    <property type="molecule type" value="Genomic_DNA"/>
</dbReference>
<evidence type="ECO:0000313" key="5">
    <source>
        <dbReference type="EMBL" id="CDZ93279.1"/>
    </source>
</evidence>
<dbReference type="SUPFAM" id="SSF46689">
    <property type="entry name" value="Homeodomain-like"/>
    <property type="match status" value="1"/>
</dbReference>
<dbReference type="PANTHER" id="PTHR47894">
    <property type="entry name" value="HTH-TYPE TRANSCRIPTIONAL REGULATOR GADX"/>
    <property type="match status" value="1"/>
</dbReference>
<proteinExistence type="predicted"/>
<dbReference type="GO" id="GO:0000976">
    <property type="term" value="F:transcription cis-regulatory region binding"/>
    <property type="evidence" value="ECO:0007669"/>
    <property type="project" value="TreeGrafter"/>
</dbReference>
<keyword evidence="1" id="KW-0805">Transcription regulation</keyword>
<evidence type="ECO:0000256" key="1">
    <source>
        <dbReference type="ARBA" id="ARBA00023015"/>
    </source>
</evidence>
<keyword evidence="2" id="KW-0238">DNA-binding</keyword>
<accession>A0A078LQ88</accession>
<dbReference type="PANTHER" id="PTHR47894:SF1">
    <property type="entry name" value="HTH-TYPE TRANSCRIPTIONAL REGULATOR VQSM"/>
    <property type="match status" value="1"/>
</dbReference>
<feature type="domain" description="HTH araC/xylS-type" evidence="4">
    <location>
        <begin position="234"/>
        <end position="332"/>
    </location>
</feature>
<dbReference type="GO" id="GO:0003700">
    <property type="term" value="F:DNA-binding transcription factor activity"/>
    <property type="evidence" value="ECO:0007669"/>
    <property type="project" value="InterPro"/>
</dbReference>
<name>A0A078LQ88_9PSED</name>
<organism evidence="5 6">
    <name type="scientific">Pseudomonas saudiphocaensis</name>
    <dbReference type="NCBI Taxonomy" id="1499686"/>
    <lineage>
        <taxon>Bacteria</taxon>
        <taxon>Pseudomonadati</taxon>
        <taxon>Pseudomonadota</taxon>
        <taxon>Gammaproteobacteria</taxon>
        <taxon>Pseudomonadales</taxon>
        <taxon>Pseudomonadaceae</taxon>
        <taxon>Pseudomonas</taxon>
    </lineage>
</organism>
<sequence length="347" mass="38927">MGKQDSVAAYLVEAALHRLRDAPERMQQILTRAGIESAMLEAPNAQLPAAAVSRFWLAMAEELDDEFFGFDSHGLPGGSFALICRGLIQEPNLGRALQRCLQYLALFIRDIRGTLEIRGAQAIIRLDTRLSDGTLKRAAEEIFLSIVLGVMCWLVGRRIPLNRSCFSSAARLGEPAPWHWGPLVEYDGTRTEVAFDASYLKLPVIQDLAALRGFLRSCPQWLVVRFRNDAGLTSRIFRTLRERPSDQWPTLAEMAGSLGISEQTLRRQLGKEGFTFQEIKHEVRRALVFSLLRDRSLSVSEVAVRAGFQEPSAFHRLFRRWTGIPPGQYRKELDRAGTPCRSAGTST</sequence>
<gene>
    <name evidence="5" type="ORF">BN1079_00567</name>
</gene>
<dbReference type="PROSITE" id="PS01124">
    <property type="entry name" value="HTH_ARAC_FAMILY_2"/>
    <property type="match status" value="1"/>
</dbReference>
<dbReference type="InterPro" id="IPR020449">
    <property type="entry name" value="Tscrpt_reg_AraC-type_HTH"/>
</dbReference>
<dbReference type="OrthoDB" id="5582699at2"/>
<dbReference type="SMART" id="SM00342">
    <property type="entry name" value="HTH_ARAC"/>
    <property type="match status" value="1"/>
</dbReference>
<dbReference type="AlphaFoldDB" id="A0A078LQ88"/>
<protein>
    <submittedName>
        <fullName evidence="5">AraC family transcriptional regulator</fullName>
    </submittedName>
</protein>
<dbReference type="InterPro" id="IPR032687">
    <property type="entry name" value="AraC-type_N"/>
</dbReference>
<dbReference type="RefSeq" id="WP_037022148.1">
    <property type="nucleotide sequence ID" value="NZ_CCSF01000001.1"/>
</dbReference>
<evidence type="ECO:0000256" key="2">
    <source>
        <dbReference type="ARBA" id="ARBA00023125"/>
    </source>
</evidence>
<keyword evidence="3" id="KW-0804">Transcription</keyword>
<reference evidence="5 6" key="1">
    <citation type="submission" date="2014-07" db="EMBL/GenBank/DDBJ databases">
        <authorList>
            <person name="Urmite Genomes Urmite Genomes"/>
        </authorList>
    </citation>
    <scope>NUCLEOTIDE SEQUENCE [LARGE SCALE GENOMIC DNA]</scope>
    <source>
        <strain evidence="5 6">20_BN</strain>
    </source>
</reference>
<evidence type="ECO:0000259" key="4">
    <source>
        <dbReference type="PROSITE" id="PS01124"/>
    </source>
</evidence>
<dbReference type="Gene3D" id="1.10.10.60">
    <property type="entry name" value="Homeodomain-like"/>
    <property type="match status" value="1"/>
</dbReference>
<dbReference type="STRING" id="1499686.BN1079_00567"/>
<dbReference type="Pfam" id="PF12833">
    <property type="entry name" value="HTH_18"/>
    <property type="match status" value="1"/>
</dbReference>
<evidence type="ECO:0000256" key="3">
    <source>
        <dbReference type="ARBA" id="ARBA00023163"/>
    </source>
</evidence>
<dbReference type="PRINTS" id="PR00032">
    <property type="entry name" value="HTHARAC"/>
</dbReference>
<dbReference type="InterPro" id="IPR018060">
    <property type="entry name" value="HTH_AraC"/>
</dbReference>
<dbReference type="GO" id="GO:0005829">
    <property type="term" value="C:cytosol"/>
    <property type="evidence" value="ECO:0007669"/>
    <property type="project" value="TreeGrafter"/>
</dbReference>
<dbReference type="eggNOG" id="COG2207">
    <property type="taxonomic scope" value="Bacteria"/>
</dbReference>
<dbReference type="HOGENOM" id="CLU_047522_0_0_6"/>
<dbReference type="Proteomes" id="UP000053902">
    <property type="component" value="Unassembled WGS sequence"/>
</dbReference>
<evidence type="ECO:0000313" key="6">
    <source>
        <dbReference type="Proteomes" id="UP000053902"/>
    </source>
</evidence>
<dbReference type="InterPro" id="IPR009057">
    <property type="entry name" value="Homeodomain-like_sf"/>
</dbReference>
<dbReference type="Pfam" id="PF12625">
    <property type="entry name" value="Arabinose_bd"/>
    <property type="match status" value="1"/>
</dbReference>
<keyword evidence="6" id="KW-1185">Reference proteome</keyword>